<dbReference type="EMBL" id="LGRX02002562">
    <property type="protein sequence ID" value="KAK3283975.1"/>
    <property type="molecule type" value="Genomic_DNA"/>
</dbReference>
<dbReference type="GO" id="GO:0016020">
    <property type="term" value="C:membrane"/>
    <property type="evidence" value="ECO:0007669"/>
    <property type="project" value="UniProtKB-SubCell"/>
</dbReference>
<evidence type="ECO:0000256" key="7">
    <source>
        <dbReference type="SAM" id="Phobius"/>
    </source>
</evidence>
<dbReference type="AlphaFoldDB" id="A0AAE0GT80"/>
<evidence type="ECO:0000256" key="3">
    <source>
        <dbReference type="ARBA" id="ARBA00022692"/>
    </source>
</evidence>
<feature type="transmembrane region" description="Helical" evidence="7">
    <location>
        <begin position="723"/>
        <end position="741"/>
    </location>
</feature>
<accession>A0AAE0GT80</accession>
<dbReference type="PANTHER" id="PTHR21716:SF4">
    <property type="entry name" value="TRANSMEMBRANE PROTEIN 245"/>
    <property type="match status" value="1"/>
</dbReference>
<comment type="subcellular location">
    <subcellularLocation>
        <location evidence="1">Membrane</location>
        <topology evidence="1">Multi-pass membrane protein</topology>
    </subcellularLocation>
</comment>
<feature type="transmembrane region" description="Helical" evidence="7">
    <location>
        <begin position="350"/>
        <end position="375"/>
    </location>
</feature>
<protein>
    <recommendedName>
        <fullName evidence="10">Transmembrane protein</fullName>
    </recommendedName>
</protein>
<keyword evidence="5 7" id="KW-0472">Membrane</keyword>
<evidence type="ECO:0008006" key="10">
    <source>
        <dbReference type="Google" id="ProtNLM"/>
    </source>
</evidence>
<evidence type="ECO:0000256" key="1">
    <source>
        <dbReference type="ARBA" id="ARBA00004141"/>
    </source>
</evidence>
<dbReference type="InterPro" id="IPR002549">
    <property type="entry name" value="AI-2E-like"/>
</dbReference>
<evidence type="ECO:0000256" key="4">
    <source>
        <dbReference type="ARBA" id="ARBA00022989"/>
    </source>
</evidence>
<feature type="transmembrane region" description="Helical" evidence="7">
    <location>
        <begin position="663"/>
        <end position="684"/>
    </location>
</feature>
<evidence type="ECO:0000256" key="2">
    <source>
        <dbReference type="ARBA" id="ARBA00009773"/>
    </source>
</evidence>
<feature type="region of interest" description="Disordered" evidence="6">
    <location>
        <begin position="228"/>
        <end position="307"/>
    </location>
</feature>
<keyword evidence="4 7" id="KW-1133">Transmembrane helix</keyword>
<evidence type="ECO:0000256" key="5">
    <source>
        <dbReference type="ARBA" id="ARBA00023136"/>
    </source>
</evidence>
<feature type="transmembrane region" description="Helical" evidence="7">
    <location>
        <begin position="35"/>
        <end position="55"/>
    </location>
</feature>
<sequence>MNFNSATPQQNQLKFQADTPIAGSTELTDSRLLRLASYIVAGHALLLLGIVTLYYTWELLSDYRVPILWAVITSMALRGICDALVDFWNRELQQRSLAGCGMVFLFSVENFLGLEEQYRWFKQLPGVQFIISRGGEVIGYDFNPPASPSSTNQRRDRSNSRCIAPELNSSGPYFRTVALLIFVWSFWEIIITLTIISTAVSGLWFIWHNYLLVKIRAMLAGYRQRRQQERSISGPSTSDVEPSTIDATPSAKVGTGSRARRRKKAKAKGSEGVLQVAESAGAQPVDDCSLPPTPATPAAASPDARHKRSRIHSVVKMMRVKQKTVHFLTSKAASADKGCRNALLGMLRSLVAVTMIFTLMTAFTLAMFWFTFSIVGETRRMLAAMDSLVQVVGDAYDDTGAVMNSTVAIGKQAVLEAAESYLPQAMEMSGTYVAELEGTLRRNNMTEMADMTHRVYPHIQEYLQSILKNEPASEEGNTPLELIAVELQKHAHFSDVQGILTGVRRVCELFVRLQWMEAGQELLLLWTNHVTPLLPSSEAAAQTAEDGSVLTPFQSIRQVAKDILDGVALVIGHSSQAFSAVLSWGIVKSLYLLSMSFSVLMGISAEVMRGLVFFTVLYYLLAAEHDIAENVVGLLPLSRENQNKVVVALSNAVRGVIESAIKLAVFHVMLTWLVFNVFGVTSLLYTSMLFSAATAILPFPPVYVVTLPAALHLATQGHMWMGLLMVGVYYFVSSYAFYAIYEEIPGSMHPYITGLSVFGGMSLFKPAIQGAIMGPLLLAGLSVGFNLQREFMGSSINVRRSSSFRPLHRVYQTPTKRD</sequence>
<dbReference type="PANTHER" id="PTHR21716">
    <property type="entry name" value="TRANSMEMBRANE PROTEIN"/>
    <property type="match status" value="1"/>
</dbReference>
<evidence type="ECO:0000313" key="9">
    <source>
        <dbReference type="Proteomes" id="UP001190700"/>
    </source>
</evidence>
<keyword evidence="3 7" id="KW-0812">Transmembrane</keyword>
<comment type="similarity">
    <text evidence="2">Belongs to the autoinducer-2 exporter (AI-2E) (TC 2.A.86) family.</text>
</comment>
<feature type="compositionally biased region" description="Polar residues" evidence="6">
    <location>
        <begin position="230"/>
        <end position="247"/>
    </location>
</feature>
<evidence type="ECO:0000256" key="6">
    <source>
        <dbReference type="SAM" id="MobiDB-lite"/>
    </source>
</evidence>
<feature type="transmembrane region" description="Helical" evidence="7">
    <location>
        <begin position="177"/>
        <end position="207"/>
    </location>
</feature>
<feature type="compositionally biased region" description="Basic residues" evidence="6">
    <location>
        <begin position="258"/>
        <end position="267"/>
    </location>
</feature>
<dbReference type="Proteomes" id="UP001190700">
    <property type="component" value="Unassembled WGS sequence"/>
</dbReference>
<name>A0AAE0GT80_9CHLO</name>
<evidence type="ECO:0000313" key="8">
    <source>
        <dbReference type="EMBL" id="KAK3283975.1"/>
    </source>
</evidence>
<reference evidence="8 9" key="1">
    <citation type="journal article" date="2015" name="Genome Biol. Evol.">
        <title>Comparative Genomics of a Bacterivorous Green Alga Reveals Evolutionary Causalities and Consequences of Phago-Mixotrophic Mode of Nutrition.</title>
        <authorList>
            <person name="Burns J.A."/>
            <person name="Paasch A."/>
            <person name="Narechania A."/>
            <person name="Kim E."/>
        </authorList>
    </citation>
    <scope>NUCLEOTIDE SEQUENCE [LARGE SCALE GENOMIC DNA]</scope>
    <source>
        <strain evidence="8 9">PLY_AMNH</strain>
    </source>
</reference>
<keyword evidence="9" id="KW-1185">Reference proteome</keyword>
<proteinExistence type="inferred from homology"/>
<gene>
    <name evidence="8" type="ORF">CYMTET_8353</name>
</gene>
<comment type="caution">
    <text evidence="8">The sequence shown here is derived from an EMBL/GenBank/DDBJ whole genome shotgun (WGS) entry which is preliminary data.</text>
</comment>
<feature type="transmembrane region" description="Helical" evidence="7">
    <location>
        <begin position="767"/>
        <end position="787"/>
    </location>
</feature>
<organism evidence="8 9">
    <name type="scientific">Cymbomonas tetramitiformis</name>
    <dbReference type="NCBI Taxonomy" id="36881"/>
    <lineage>
        <taxon>Eukaryota</taxon>
        <taxon>Viridiplantae</taxon>
        <taxon>Chlorophyta</taxon>
        <taxon>Pyramimonadophyceae</taxon>
        <taxon>Pyramimonadales</taxon>
        <taxon>Pyramimonadaceae</taxon>
        <taxon>Cymbomonas</taxon>
    </lineage>
</organism>
<feature type="transmembrane region" description="Helical" evidence="7">
    <location>
        <begin position="690"/>
        <end position="711"/>
    </location>
</feature>
<feature type="transmembrane region" description="Helical" evidence="7">
    <location>
        <begin position="599"/>
        <end position="621"/>
    </location>
</feature>